<reference evidence="1 2" key="1">
    <citation type="submission" date="2020-07" db="EMBL/GenBank/DDBJ databases">
        <title>Sequencing the genomes of 1000 actinobacteria strains.</title>
        <authorList>
            <person name="Klenk H.-P."/>
        </authorList>
    </citation>
    <scope>NUCLEOTIDE SEQUENCE [LARGE SCALE GENOMIC DNA]</scope>
    <source>
        <strain evidence="1 2">DSM 103833</strain>
    </source>
</reference>
<dbReference type="AlphaFoldDB" id="A0A853C328"/>
<protein>
    <submittedName>
        <fullName evidence="1">Uncharacterized protein</fullName>
    </submittedName>
</protein>
<organism evidence="1 2">
    <name type="scientific">Nocardioides thalensis</name>
    <dbReference type="NCBI Taxonomy" id="1914755"/>
    <lineage>
        <taxon>Bacteria</taxon>
        <taxon>Bacillati</taxon>
        <taxon>Actinomycetota</taxon>
        <taxon>Actinomycetes</taxon>
        <taxon>Propionibacteriales</taxon>
        <taxon>Nocardioidaceae</taxon>
        <taxon>Nocardioides</taxon>
    </lineage>
</organism>
<dbReference type="EMBL" id="JACCFP010000001">
    <property type="protein sequence ID" value="NYJ01416.1"/>
    <property type="molecule type" value="Genomic_DNA"/>
</dbReference>
<dbReference type="Proteomes" id="UP000530424">
    <property type="component" value="Unassembled WGS sequence"/>
</dbReference>
<proteinExistence type="predicted"/>
<keyword evidence="2" id="KW-1185">Reference proteome</keyword>
<sequence length="200" mass="21755">MTARPSFTELVDWVEGRLVPERADAVTAYVDTADPETADAVEWIRDFHHHARSMPLEQPPAELSARLRSVFTGLHEPQRDDDWSEASLLYDTRLGMAAAGVRSADDDGVHLAFDSELGRFVLDAVPAGSGEVDVQGMVALADSERSGIDLAFLERGTLRRAAHATADGRFDVRGVPTGVDELWLSSGGTRVRAVLDLRST</sequence>
<evidence type="ECO:0000313" key="1">
    <source>
        <dbReference type="EMBL" id="NYJ01416.1"/>
    </source>
</evidence>
<evidence type="ECO:0000313" key="2">
    <source>
        <dbReference type="Proteomes" id="UP000530424"/>
    </source>
</evidence>
<name>A0A853C328_9ACTN</name>
<gene>
    <name evidence="1" type="ORF">HNR19_002114</name>
</gene>
<dbReference type="RefSeq" id="WP_179667903.1">
    <property type="nucleotide sequence ID" value="NZ_JACCFP010000001.1"/>
</dbReference>
<accession>A0A853C328</accession>
<comment type="caution">
    <text evidence="1">The sequence shown here is derived from an EMBL/GenBank/DDBJ whole genome shotgun (WGS) entry which is preliminary data.</text>
</comment>